<protein>
    <submittedName>
        <fullName evidence="1">DUF2946 family protein</fullName>
    </submittedName>
</protein>
<evidence type="ECO:0000313" key="2">
    <source>
        <dbReference type="Proteomes" id="UP001476583"/>
    </source>
</evidence>
<evidence type="ECO:0000313" key="1">
    <source>
        <dbReference type="EMBL" id="WXL26762.1"/>
    </source>
</evidence>
<dbReference type="InterPro" id="IPR021333">
    <property type="entry name" value="DUF2946"/>
</dbReference>
<keyword evidence="2" id="KW-1185">Reference proteome</keyword>
<name>A0ABZ2RIE0_ECTME</name>
<accession>A0ABZ2RIE0</accession>
<reference evidence="1 2" key="1">
    <citation type="submission" date="2024-03" db="EMBL/GenBank/DDBJ databases">
        <title>Complete genome of BD2.</title>
        <authorList>
            <person name="Cao G."/>
        </authorList>
    </citation>
    <scope>NUCLEOTIDE SEQUENCE [LARGE SCALE GENOMIC DNA]</scope>
    <source>
        <strain evidence="1 2">BD2</strain>
    </source>
</reference>
<sequence length="121" mass="12691">MQAKRLSPVYSSLCLGLLAMLLISLGPLVSQLLQPAEPAWVSEMACGEHPSQHSEHKGHNELWAKCGYCTLLLHSPATGAATPRLSLPPAAPQQLAAPLALGLSSTAIFPGARSRAPPKHA</sequence>
<organism evidence="1 2">
    <name type="scientific">Ectopseudomonas mendocina</name>
    <name type="common">Pseudomonas mendocina</name>
    <dbReference type="NCBI Taxonomy" id="300"/>
    <lineage>
        <taxon>Bacteria</taxon>
        <taxon>Pseudomonadati</taxon>
        <taxon>Pseudomonadota</taxon>
        <taxon>Gammaproteobacteria</taxon>
        <taxon>Pseudomonadales</taxon>
        <taxon>Pseudomonadaceae</taxon>
        <taxon>Ectopseudomonas</taxon>
    </lineage>
</organism>
<dbReference type="Pfam" id="PF11162">
    <property type="entry name" value="DUF2946"/>
    <property type="match status" value="1"/>
</dbReference>
<proteinExistence type="predicted"/>
<dbReference type="Proteomes" id="UP001476583">
    <property type="component" value="Chromosome"/>
</dbReference>
<dbReference type="EMBL" id="CP148074">
    <property type="protein sequence ID" value="WXL26762.1"/>
    <property type="molecule type" value="Genomic_DNA"/>
</dbReference>
<gene>
    <name evidence="1" type="ORF">WG219_04580</name>
</gene>